<dbReference type="GO" id="GO:0031201">
    <property type="term" value="C:SNARE complex"/>
    <property type="evidence" value="ECO:0007669"/>
    <property type="project" value="TreeGrafter"/>
</dbReference>
<dbReference type="GO" id="GO:0000045">
    <property type="term" value="P:autophagosome assembly"/>
    <property type="evidence" value="ECO:0007669"/>
    <property type="project" value="TreeGrafter"/>
</dbReference>
<dbReference type="GO" id="GO:0000149">
    <property type="term" value="F:SNARE binding"/>
    <property type="evidence" value="ECO:0007669"/>
    <property type="project" value="TreeGrafter"/>
</dbReference>
<dbReference type="PANTHER" id="PTHR19957:SF88">
    <property type="entry name" value="SYNTAXIN-12"/>
    <property type="match status" value="1"/>
</dbReference>
<dbReference type="InterPro" id="IPR010989">
    <property type="entry name" value="SNARE"/>
</dbReference>
<keyword evidence="11" id="KW-0175">Coiled coil</keyword>
<comment type="subcellular location">
    <subcellularLocation>
        <location evidence="13">Early endosome membrane</location>
        <topology evidence="13">Single-pass type IV membrane protein</topology>
    </subcellularLocation>
    <subcellularLocation>
        <location evidence="16">Endomembrane system</location>
        <topology evidence="16">Single-pass type IV membrane protein</topology>
        <orientation evidence="16">Cytoplasmic side</orientation>
    </subcellularLocation>
    <subcellularLocation>
        <location evidence="1">Golgi apparatus membrane</location>
        <topology evidence="1">Single-pass type IV membrane protein</topology>
    </subcellularLocation>
    <subcellularLocation>
        <location evidence="14">Recycling endosome membrane</location>
        <topology evidence="14">Single-pass type IV membrane protein</topology>
    </subcellularLocation>
</comment>
<evidence type="ECO:0000256" key="2">
    <source>
        <dbReference type="ARBA" id="ARBA00009063"/>
    </source>
</evidence>
<comment type="function">
    <text evidence="15">SNARE promoting fusion of transport vesicles with target membranes. Together with SNARE STX6, promotes movement of vesicles from endosomes to the cell membrane, and may therefore function in the endocytic recycling pathway. Through complex formation with GRIP1, GRIA2 and NSG1 controls the intracellular fate of AMPAR and the endosomal sorting of the GRIA2 subunit toward recycling and membrane targeting.</text>
</comment>
<dbReference type="SMART" id="SM00397">
    <property type="entry name" value="t_SNARE"/>
    <property type="match status" value="1"/>
</dbReference>
<dbReference type="SUPFAM" id="SSF47661">
    <property type="entry name" value="t-snare proteins"/>
    <property type="match status" value="1"/>
</dbReference>
<proteinExistence type="inferred from homology"/>
<evidence type="ECO:0000256" key="8">
    <source>
        <dbReference type="ARBA" id="ARBA00022989"/>
    </source>
</evidence>
<evidence type="ECO:0000256" key="14">
    <source>
        <dbReference type="ARBA" id="ARBA00043941"/>
    </source>
</evidence>
<dbReference type="InterPro" id="IPR000727">
    <property type="entry name" value="T_SNARE_dom"/>
</dbReference>
<dbReference type="GO" id="GO:0031901">
    <property type="term" value="C:early endosome membrane"/>
    <property type="evidence" value="ECO:0007669"/>
    <property type="project" value="UniProtKB-SubCell"/>
</dbReference>
<evidence type="ECO:0000256" key="15">
    <source>
        <dbReference type="ARBA" id="ARBA00057408"/>
    </source>
</evidence>
<dbReference type="Proteomes" id="UP000613066">
    <property type="component" value="Unassembled WGS sequence"/>
</dbReference>
<dbReference type="GO" id="GO:0006886">
    <property type="term" value="P:intracellular protein transport"/>
    <property type="evidence" value="ECO:0007669"/>
    <property type="project" value="InterPro"/>
</dbReference>
<accession>A0A851NEU4</accession>
<gene>
    <name evidence="21" type="primary">Stx12</name>
    <name evidence="21" type="ORF">PENPIL_R04889</name>
</gene>
<feature type="non-terminal residue" evidence="21">
    <location>
        <position position="282"/>
    </location>
</feature>
<evidence type="ECO:0000256" key="6">
    <source>
        <dbReference type="ARBA" id="ARBA00022753"/>
    </source>
</evidence>
<keyword evidence="10" id="KW-0333">Golgi apparatus</keyword>
<comment type="similarity">
    <text evidence="2 18">Belongs to the syntaxin family.</text>
</comment>
<dbReference type="FunFam" id="1.20.5.110:FF:000016">
    <property type="entry name" value="Syntaxin 12"/>
    <property type="match status" value="1"/>
</dbReference>
<comment type="caution">
    <text evidence="21">The sequence shown here is derived from an EMBL/GenBank/DDBJ whole genome shotgun (WGS) entry which is preliminary data.</text>
</comment>
<evidence type="ECO:0000313" key="22">
    <source>
        <dbReference type="Proteomes" id="UP000613066"/>
    </source>
</evidence>
<evidence type="ECO:0000256" key="19">
    <source>
        <dbReference type="SAM" id="Phobius"/>
    </source>
</evidence>
<dbReference type="GO" id="GO:0030672">
    <property type="term" value="C:synaptic vesicle membrane"/>
    <property type="evidence" value="ECO:0007669"/>
    <property type="project" value="TreeGrafter"/>
</dbReference>
<evidence type="ECO:0000256" key="1">
    <source>
        <dbReference type="ARBA" id="ARBA00004409"/>
    </source>
</evidence>
<dbReference type="InterPro" id="IPR006012">
    <property type="entry name" value="Syntaxin/epimorphin_CS"/>
</dbReference>
<reference evidence="21" key="1">
    <citation type="submission" date="2019-09" db="EMBL/GenBank/DDBJ databases">
        <title>Bird 10,000 Genomes (B10K) Project - Family phase.</title>
        <authorList>
            <person name="Zhang G."/>
        </authorList>
    </citation>
    <scope>NUCLEOTIDE SEQUENCE</scope>
    <source>
        <strain evidence="21">B10K-DU-001-08</strain>
        <tissue evidence="21">Muscle</tissue>
    </source>
</reference>
<keyword evidence="22" id="KW-1185">Reference proteome</keyword>
<keyword evidence="3" id="KW-0813">Transport</keyword>
<evidence type="ECO:0000256" key="12">
    <source>
        <dbReference type="ARBA" id="ARBA00023136"/>
    </source>
</evidence>
<keyword evidence="12 19" id="KW-0472">Membrane</keyword>
<keyword evidence="7" id="KW-0653">Protein transport</keyword>
<evidence type="ECO:0000256" key="9">
    <source>
        <dbReference type="ARBA" id="ARBA00022990"/>
    </source>
</evidence>
<dbReference type="Pfam" id="PF14523">
    <property type="entry name" value="Syntaxin_2"/>
    <property type="match status" value="1"/>
</dbReference>
<dbReference type="PANTHER" id="PTHR19957">
    <property type="entry name" value="SYNTAXIN"/>
    <property type="match status" value="1"/>
</dbReference>
<evidence type="ECO:0000256" key="13">
    <source>
        <dbReference type="ARBA" id="ARBA00037832"/>
    </source>
</evidence>
<dbReference type="FunFam" id="1.20.58.70:FF:000009">
    <property type="entry name" value="Syntaxin 12"/>
    <property type="match status" value="1"/>
</dbReference>
<sequence length="282" mass="31585">MSYGPLDPYRPAPSAPPRDFGGIIQTCSANVGGARTCLTDLVISLSSAAQIKNLMSQLGTKQDSSKLQENLQQLQHSANCLAKETNEYLKELGSLPLPLSASEQRQQRLQKERLMNDFSAALNNFQAVQRRVSEKEKETVARVRAGSRISADERFREEQLVSFDSGEDWSQMQSQEDDVAITEQDLELIKERETAIRQLEADILDVNQIFKDLAMMIHDQGDMIDSIEANVESAEVHVERASEQLQRAAYYQKKSRKKICILVLGLAVASIILGFIIWQAAK</sequence>
<dbReference type="CDD" id="cd15876">
    <property type="entry name" value="SNARE_syntaxin12"/>
    <property type="match status" value="1"/>
</dbReference>
<evidence type="ECO:0000259" key="20">
    <source>
        <dbReference type="PROSITE" id="PS50192"/>
    </source>
</evidence>
<feature type="transmembrane region" description="Helical" evidence="19">
    <location>
        <begin position="259"/>
        <end position="281"/>
    </location>
</feature>
<dbReference type="OrthoDB" id="364348at2759"/>
<evidence type="ECO:0000256" key="16">
    <source>
        <dbReference type="ARBA" id="ARBA00060457"/>
    </source>
</evidence>
<feature type="domain" description="T-SNARE coiled-coil homology" evidence="20">
    <location>
        <begin position="186"/>
        <end position="248"/>
    </location>
</feature>
<keyword evidence="8 19" id="KW-1133">Transmembrane helix</keyword>
<evidence type="ECO:0000256" key="18">
    <source>
        <dbReference type="RuleBase" id="RU003858"/>
    </source>
</evidence>
<evidence type="ECO:0000256" key="3">
    <source>
        <dbReference type="ARBA" id="ARBA00022448"/>
    </source>
</evidence>
<evidence type="ECO:0000256" key="17">
    <source>
        <dbReference type="ARBA" id="ARBA00069800"/>
    </source>
</evidence>
<dbReference type="Pfam" id="PF05739">
    <property type="entry name" value="SNARE"/>
    <property type="match status" value="1"/>
</dbReference>
<evidence type="ECO:0000313" key="21">
    <source>
        <dbReference type="EMBL" id="NXC40706.1"/>
    </source>
</evidence>
<evidence type="ECO:0000256" key="5">
    <source>
        <dbReference type="ARBA" id="ARBA00022692"/>
    </source>
</evidence>
<dbReference type="PROSITE" id="PS00914">
    <property type="entry name" value="SYNTAXIN"/>
    <property type="match status" value="1"/>
</dbReference>
<protein>
    <recommendedName>
        <fullName evidence="17">Syntaxin-12</fullName>
    </recommendedName>
</protein>
<dbReference type="GO" id="GO:0098837">
    <property type="term" value="C:postsynaptic recycling endosome"/>
    <property type="evidence" value="ECO:0007669"/>
    <property type="project" value="TreeGrafter"/>
</dbReference>
<keyword evidence="6" id="KW-0967">Endosome</keyword>
<organism evidence="21 22">
    <name type="scientific">Penelope pileata</name>
    <dbReference type="NCBI Taxonomy" id="1118817"/>
    <lineage>
        <taxon>Eukaryota</taxon>
        <taxon>Metazoa</taxon>
        <taxon>Chordata</taxon>
        <taxon>Craniata</taxon>
        <taxon>Vertebrata</taxon>
        <taxon>Euteleostomi</taxon>
        <taxon>Archelosauria</taxon>
        <taxon>Archosauria</taxon>
        <taxon>Dinosauria</taxon>
        <taxon>Saurischia</taxon>
        <taxon>Theropoda</taxon>
        <taxon>Coelurosauria</taxon>
        <taxon>Aves</taxon>
        <taxon>Neognathae</taxon>
        <taxon>Galloanserae</taxon>
        <taxon>Galliformes</taxon>
        <taxon>Cracidae</taxon>
        <taxon>Penelope</taxon>
    </lineage>
</organism>
<evidence type="ECO:0000256" key="7">
    <source>
        <dbReference type="ARBA" id="ARBA00022927"/>
    </source>
</evidence>
<dbReference type="AlphaFoldDB" id="A0A851NEU4"/>
<evidence type="ECO:0000256" key="10">
    <source>
        <dbReference type="ARBA" id="ARBA00023034"/>
    </source>
</evidence>
<dbReference type="InterPro" id="IPR045242">
    <property type="entry name" value="Syntaxin"/>
</dbReference>
<evidence type="ECO:0000256" key="11">
    <source>
        <dbReference type="ARBA" id="ARBA00023054"/>
    </source>
</evidence>
<dbReference type="Gene3D" id="1.20.58.70">
    <property type="match status" value="1"/>
</dbReference>
<dbReference type="GO" id="GO:0048278">
    <property type="term" value="P:vesicle docking"/>
    <property type="evidence" value="ECO:0007669"/>
    <property type="project" value="TreeGrafter"/>
</dbReference>
<feature type="non-terminal residue" evidence="21">
    <location>
        <position position="1"/>
    </location>
</feature>
<dbReference type="SMART" id="SM00503">
    <property type="entry name" value="SynN"/>
    <property type="match status" value="1"/>
</dbReference>
<keyword evidence="4" id="KW-0597">Phosphoprotein</keyword>
<dbReference type="InterPro" id="IPR006011">
    <property type="entry name" value="Syntaxin_N"/>
</dbReference>
<dbReference type="GO" id="GO:0000139">
    <property type="term" value="C:Golgi membrane"/>
    <property type="evidence" value="ECO:0007669"/>
    <property type="project" value="UniProtKB-SubCell"/>
</dbReference>
<dbReference type="EMBL" id="WBMW01001494">
    <property type="protein sequence ID" value="NXC40706.1"/>
    <property type="molecule type" value="Genomic_DNA"/>
</dbReference>
<dbReference type="GO" id="GO:0006906">
    <property type="term" value="P:vesicle fusion"/>
    <property type="evidence" value="ECO:0007669"/>
    <property type="project" value="TreeGrafter"/>
</dbReference>
<dbReference type="Gene3D" id="1.20.5.110">
    <property type="match status" value="1"/>
</dbReference>
<dbReference type="GO" id="GO:0005484">
    <property type="term" value="F:SNAP receptor activity"/>
    <property type="evidence" value="ECO:0007669"/>
    <property type="project" value="InterPro"/>
</dbReference>
<name>A0A851NEU4_9GALL</name>
<keyword evidence="9" id="KW-0007">Acetylation</keyword>
<evidence type="ECO:0000256" key="4">
    <source>
        <dbReference type="ARBA" id="ARBA00022553"/>
    </source>
</evidence>
<keyword evidence="5 19" id="KW-0812">Transmembrane</keyword>
<dbReference type="PROSITE" id="PS50192">
    <property type="entry name" value="T_SNARE"/>
    <property type="match status" value="1"/>
</dbReference>
<dbReference type="GO" id="GO:0055038">
    <property type="term" value="C:recycling endosome membrane"/>
    <property type="evidence" value="ECO:0007669"/>
    <property type="project" value="UniProtKB-SubCell"/>
</dbReference>